<dbReference type="SUPFAM" id="SSF53822">
    <property type="entry name" value="Periplasmic binding protein-like I"/>
    <property type="match status" value="1"/>
</dbReference>
<dbReference type="Proteomes" id="UP000519439">
    <property type="component" value="Unassembled WGS sequence"/>
</dbReference>
<gene>
    <name evidence="5" type="ORF">GGR34_000140</name>
</gene>
<dbReference type="InterPro" id="IPR046335">
    <property type="entry name" value="LacI/GalR-like_sensor"/>
</dbReference>
<keyword evidence="3" id="KW-0804">Transcription</keyword>
<evidence type="ECO:0000256" key="2">
    <source>
        <dbReference type="ARBA" id="ARBA00023125"/>
    </source>
</evidence>
<dbReference type="InterPro" id="IPR010982">
    <property type="entry name" value="Lambda_DNA-bd_dom_sf"/>
</dbReference>
<dbReference type="PROSITE" id="PS00356">
    <property type="entry name" value="HTH_LACI_1"/>
    <property type="match status" value="1"/>
</dbReference>
<dbReference type="PANTHER" id="PTHR30146">
    <property type="entry name" value="LACI-RELATED TRANSCRIPTIONAL REPRESSOR"/>
    <property type="match status" value="1"/>
</dbReference>
<reference evidence="5 6" key="1">
    <citation type="submission" date="2020-08" db="EMBL/GenBank/DDBJ databases">
        <title>Genomic Encyclopedia of Type Strains, Phase IV (KMG-IV): sequencing the most valuable type-strain genomes for metagenomic binning, comparative biology and taxonomic classification.</title>
        <authorList>
            <person name="Goeker M."/>
        </authorList>
    </citation>
    <scope>NUCLEOTIDE SEQUENCE [LARGE SCALE GENOMIC DNA]</scope>
    <source>
        <strain evidence="5 6">DSM 15743</strain>
    </source>
</reference>
<dbReference type="SMART" id="SM00354">
    <property type="entry name" value="HTH_LACI"/>
    <property type="match status" value="1"/>
</dbReference>
<evidence type="ECO:0000256" key="1">
    <source>
        <dbReference type="ARBA" id="ARBA00023015"/>
    </source>
</evidence>
<dbReference type="AlphaFoldDB" id="A0A7W6IBP5"/>
<organism evidence="5 6">
    <name type="scientific">Microvirga flocculans</name>
    <dbReference type="NCBI Taxonomy" id="217168"/>
    <lineage>
        <taxon>Bacteria</taxon>
        <taxon>Pseudomonadati</taxon>
        <taxon>Pseudomonadota</taxon>
        <taxon>Alphaproteobacteria</taxon>
        <taxon>Hyphomicrobiales</taxon>
        <taxon>Methylobacteriaceae</taxon>
        <taxon>Microvirga</taxon>
    </lineage>
</organism>
<dbReference type="CDD" id="cd06284">
    <property type="entry name" value="PBP1_LacI-like"/>
    <property type="match status" value="1"/>
</dbReference>
<dbReference type="GO" id="GO:0003700">
    <property type="term" value="F:DNA-binding transcription factor activity"/>
    <property type="evidence" value="ECO:0007669"/>
    <property type="project" value="TreeGrafter"/>
</dbReference>
<dbReference type="CDD" id="cd01392">
    <property type="entry name" value="HTH_LacI"/>
    <property type="match status" value="1"/>
</dbReference>
<feature type="domain" description="HTH lacI-type" evidence="4">
    <location>
        <begin position="18"/>
        <end position="72"/>
    </location>
</feature>
<keyword evidence="2" id="KW-0238">DNA-binding</keyword>
<dbReference type="Pfam" id="PF00356">
    <property type="entry name" value="LacI"/>
    <property type="match status" value="1"/>
</dbReference>
<keyword evidence="1" id="KW-0805">Transcription regulation</keyword>
<name>A0A7W6IBP5_9HYPH</name>
<dbReference type="Pfam" id="PF13377">
    <property type="entry name" value="Peripla_BP_3"/>
    <property type="match status" value="1"/>
</dbReference>
<dbReference type="Gene3D" id="3.40.50.2300">
    <property type="match status" value="2"/>
</dbReference>
<comment type="caution">
    <text evidence="5">The sequence shown here is derived from an EMBL/GenBank/DDBJ whole genome shotgun (WGS) entry which is preliminary data.</text>
</comment>
<dbReference type="PANTHER" id="PTHR30146:SF109">
    <property type="entry name" value="HTH-TYPE TRANSCRIPTIONAL REGULATOR GALS"/>
    <property type="match status" value="1"/>
</dbReference>
<proteinExistence type="predicted"/>
<dbReference type="SUPFAM" id="SSF47413">
    <property type="entry name" value="lambda repressor-like DNA-binding domains"/>
    <property type="match status" value="1"/>
</dbReference>
<dbReference type="Gene3D" id="1.10.260.40">
    <property type="entry name" value="lambda repressor-like DNA-binding domains"/>
    <property type="match status" value="1"/>
</dbReference>
<dbReference type="PROSITE" id="PS50932">
    <property type="entry name" value="HTH_LACI_2"/>
    <property type="match status" value="1"/>
</dbReference>
<accession>A0A7W6IBP5</accession>
<dbReference type="GO" id="GO:0000976">
    <property type="term" value="F:transcription cis-regulatory region binding"/>
    <property type="evidence" value="ECO:0007669"/>
    <property type="project" value="TreeGrafter"/>
</dbReference>
<dbReference type="InterPro" id="IPR000843">
    <property type="entry name" value="HTH_LacI"/>
</dbReference>
<dbReference type="RefSeq" id="WP_051434971.1">
    <property type="nucleotide sequence ID" value="NZ_JACIDC010000001.1"/>
</dbReference>
<keyword evidence="6" id="KW-1185">Reference proteome</keyword>
<sequence>MDEAAQSGRRGRASVRAARIQDVAKLAEVSTATVSRALATPERVSAEARARVMEAIAKTGYVPNPAARTLRSQKTYMVLVVLPDLANTFFSKILRGIEETLFEAGYGMIIGDLDGSPEKEAHFAAYTAAGRVDGAILLHGHLFGQSRGGEGAPDRIGIPLVALCEAIPGADIPQIEIDNRAAASRMTRHLASLGHRSIAYVSGPAGNILELERFLGYRDGLEAAGLSFDPALVIPGDYTIESGVAAGQNLVARASRPTAVFCTSDEMAIGLMRTLFSAGLKVPDDISVAGFDDIEFAAVAEPALTTIHQPRRELGQAAATALVALLQGRPTPKRIRLDTELVIRDSVAALCPMS</sequence>
<evidence type="ECO:0000313" key="6">
    <source>
        <dbReference type="Proteomes" id="UP000519439"/>
    </source>
</evidence>
<dbReference type="EMBL" id="JACIDC010000001">
    <property type="protein sequence ID" value="MBB4038511.1"/>
    <property type="molecule type" value="Genomic_DNA"/>
</dbReference>
<protein>
    <submittedName>
        <fullName evidence="5">LacI family repressor for deo operon, udp, cdd, tsx, nupC, and nupG</fullName>
    </submittedName>
</protein>
<evidence type="ECO:0000313" key="5">
    <source>
        <dbReference type="EMBL" id="MBB4038511.1"/>
    </source>
</evidence>
<evidence type="ECO:0000256" key="3">
    <source>
        <dbReference type="ARBA" id="ARBA00023163"/>
    </source>
</evidence>
<dbReference type="InterPro" id="IPR028082">
    <property type="entry name" value="Peripla_BP_I"/>
</dbReference>
<evidence type="ECO:0000259" key="4">
    <source>
        <dbReference type="PROSITE" id="PS50932"/>
    </source>
</evidence>